<comment type="subcellular location">
    <subcellularLocation>
        <location evidence="1">Nucleus</location>
    </subcellularLocation>
</comment>
<sequence>SSSSVHGEEEEDECAMNDAFEELRCICQQHLKSDKPRTKLEILHQATAIILSLEQQLRD</sequence>
<comment type="caution">
    <text evidence="7">The sequence shown here is derived from an EMBL/GenBank/DDBJ whole genome shotgun (WGS) entry which is preliminary data.</text>
</comment>
<evidence type="ECO:0000256" key="5">
    <source>
        <dbReference type="ARBA" id="ARBA00023242"/>
    </source>
</evidence>
<dbReference type="InterPro" id="IPR051098">
    <property type="entry name" value="NeuroDiff_E-box_TFs"/>
</dbReference>
<evidence type="ECO:0000313" key="8">
    <source>
        <dbReference type="Proteomes" id="UP001479290"/>
    </source>
</evidence>
<keyword evidence="4" id="KW-0804">Transcription</keyword>
<keyword evidence="5" id="KW-0539">Nucleus</keyword>
<protein>
    <recommendedName>
        <fullName evidence="6">BHLH domain-containing protein</fullName>
    </recommendedName>
</protein>
<evidence type="ECO:0000259" key="6">
    <source>
        <dbReference type="Pfam" id="PF00010"/>
    </source>
</evidence>
<dbReference type="AlphaFoldDB" id="A0AAW2AWJ3"/>
<evidence type="ECO:0000256" key="4">
    <source>
        <dbReference type="ARBA" id="ARBA00023163"/>
    </source>
</evidence>
<feature type="non-terminal residue" evidence="7">
    <location>
        <position position="1"/>
    </location>
</feature>
<dbReference type="InterPro" id="IPR036638">
    <property type="entry name" value="HLH_DNA-bd_sf"/>
</dbReference>
<dbReference type="SUPFAM" id="SSF47459">
    <property type="entry name" value="HLH, helix-loop-helix DNA-binding domain"/>
    <property type="match status" value="1"/>
</dbReference>
<dbReference type="GO" id="GO:0005634">
    <property type="term" value="C:nucleus"/>
    <property type="evidence" value="ECO:0007669"/>
    <property type="project" value="UniProtKB-SubCell"/>
</dbReference>
<dbReference type="PANTHER" id="PTHR11793:SF13">
    <property type="entry name" value="PROTEIN DAUGHTERLESS"/>
    <property type="match status" value="1"/>
</dbReference>
<accession>A0AAW2AWJ3</accession>
<dbReference type="InterPro" id="IPR011598">
    <property type="entry name" value="bHLH_dom"/>
</dbReference>
<evidence type="ECO:0000256" key="1">
    <source>
        <dbReference type="ARBA" id="ARBA00004123"/>
    </source>
</evidence>
<keyword evidence="2" id="KW-0805">Transcription regulation</keyword>
<reference evidence="7 8" key="1">
    <citation type="submission" date="2024-05" db="EMBL/GenBank/DDBJ databases">
        <title>A high-quality chromosomal-level genome assembly of Topmouth culter (Culter alburnus).</title>
        <authorList>
            <person name="Zhao H."/>
        </authorList>
    </citation>
    <scope>NUCLEOTIDE SEQUENCE [LARGE SCALE GENOMIC DNA]</scope>
    <source>
        <strain evidence="7">CATC2023</strain>
        <tissue evidence="7">Muscle</tissue>
    </source>
</reference>
<dbReference type="Pfam" id="PF00010">
    <property type="entry name" value="HLH"/>
    <property type="match status" value="1"/>
</dbReference>
<dbReference type="Gene3D" id="4.10.280.10">
    <property type="entry name" value="Helix-loop-helix DNA-binding domain"/>
    <property type="match status" value="1"/>
</dbReference>
<organism evidence="7 8">
    <name type="scientific">Culter alburnus</name>
    <name type="common">Topmouth culter</name>
    <dbReference type="NCBI Taxonomy" id="194366"/>
    <lineage>
        <taxon>Eukaryota</taxon>
        <taxon>Metazoa</taxon>
        <taxon>Chordata</taxon>
        <taxon>Craniata</taxon>
        <taxon>Vertebrata</taxon>
        <taxon>Euteleostomi</taxon>
        <taxon>Actinopterygii</taxon>
        <taxon>Neopterygii</taxon>
        <taxon>Teleostei</taxon>
        <taxon>Ostariophysi</taxon>
        <taxon>Cypriniformes</taxon>
        <taxon>Xenocyprididae</taxon>
        <taxon>Xenocypridinae</taxon>
        <taxon>Culter</taxon>
    </lineage>
</organism>
<keyword evidence="8" id="KW-1185">Reference proteome</keyword>
<evidence type="ECO:0000256" key="3">
    <source>
        <dbReference type="ARBA" id="ARBA00023125"/>
    </source>
</evidence>
<gene>
    <name evidence="7" type="ORF">ABG768_019082</name>
</gene>
<proteinExistence type="predicted"/>
<dbReference type="EMBL" id="JAWDJR010000003">
    <property type="protein sequence ID" value="KAK9977261.1"/>
    <property type="molecule type" value="Genomic_DNA"/>
</dbReference>
<feature type="domain" description="BHLH" evidence="6">
    <location>
        <begin position="15"/>
        <end position="54"/>
    </location>
</feature>
<keyword evidence="3" id="KW-0238">DNA-binding</keyword>
<dbReference type="GO" id="GO:0005667">
    <property type="term" value="C:transcription regulator complex"/>
    <property type="evidence" value="ECO:0007669"/>
    <property type="project" value="TreeGrafter"/>
</dbReference>
<evidence type="ECO:0000256" key="2">
    <source>
        <dbReference type="ARBA" id="ARBA00023015"/>
    </source>
</evidence>
<dbReference type="GO" id="GO:0000785">
    <property type="term" value="C:chromatin"/>
    <property type="evidence" value="ECO:0007669"/>
    <property type="project" value="TreeGrafter"/>
</dbReference>
<evidence type="ECO:0000313" key="7">
    <source>
        <dbReference type="EMBL" id="KAK9977261.1"/>
    </source>
</evidence>
<dbReference type="PANTHER" id="PTHR11793">
    <property type="entry name" value="BASIC HELIX-LOOP-HELIX TRANSCRIPTION FACTOR"/>
    <property type="match status" value="1"/>
</dbReference>
<name>A0AAW2AWJ3_CULAL</name>
<dbReference type="GO" id="GO:0000981">
    <property type="term" value="F:DNA-binding transcription factor activity, RNA polymerase II-specific"/>
    <property type="evidence" value="ECO:0007669"/>
    <property type="project" value="TreeGrafter"/>
</dbReference>
<dbReference type="GO" id="GO:0046983">
    <property type="term" value="F:protein dimerization activity"/>
    <property type="evidence" value="ECO:0007669"/>
    <property type="project" value="InterPro"/>
</dbReference>
<dbReference type="Proteomes" id="UP001479290">
    <property type="component" value="Unassembled WGS sequence"/>
</dbReference>
<dbReference type="GO" id="GO:0000978">
    <property type="term" value="F:RNA polymerase II cis-regulatory region sequence-specific DNA binding"/>
    <property type="evidence" value="ECO:0007669"/>
    <property type="project" value="TreeGrafter"/>
</dbReference>